<keyword evidence="2" id="KW-1185">Reference proteome</keyword>
<reference evidence="2" key="1">
    <citation type="journal article" date="2020" name="Sci. Rep.">
        <title>Chromosome-scale genome assembly for the duckweed Spirodela intermedia, integrating cytogenetic maps, PacBio and Oxford Nanopore libraries.</title>
        <authorList>
            <person name="Hoang P.T.N."/>
            <person name="Fiebig A."/>
            <person name="Novak P."/>
            <person name="Macas J."/>
            <person name="Cao H.X."/>
            <person name="Stepanenko A."/>
            <person name="Chen G."/>
            <person name="Borisjuk N."/>
            <person name="Scholz U."/>
            <person name="Schubert I."/>
        </authorList>
    </citation>
    <scope>NUCLEOTIDE SEQUENCE [LARGE SCALE GENOMIC DNA]</scope>
</reference>
<dbReference type="Proteomes" id="UP001189122">
    <property type="component" value="Unassembled WGS sequence"/>
</dbReference>
<dbReference type="EMBL" id="CACRZD030000392">
    <property type="protein sequence ID" value="CAA6675708.1"/>
    <property type="molecule type" value="Genomic_DNA"/>
</dbReference>
<protein>
    <submittedName>
        <fullName evidence="1">Uncharacterized protein</fullName>
    </submittedName>
</protein>
<organism evidence="1 2">
    <name type="scientific">Spirodela intermedia</name>
    <name type="common">Intermediate duckweed</name>
    <dbReference type="NCBI Taxonomy" id="51605"/>
    <lineage>
        <taxon>Eukaryota</taxon>
        <taxon>Viridiplantae</taxon>
        <taxon>Streptophyta</taxon>
        <taxon>Embryophyta</taxon>
        <taxon>Tracheophyta</taxon>
        <taxon>Spermatophyta</taxon>
        <taxon>Magnoliopsida</taxon>
        <taxon>Liliopsida</taxon>
        <taxon>Araceae</taxon>
        <taxon>Lemnoideae</taxon>
        <taxon>Spirodela</taxon>
    </lineage>
</organism>
<sequence length="84" mass="9597">MKWVVKSSPAAVTWEQKNDDFAALQQLYHPTEREVATHLPADRPLLDNNLFVDQSEMIYSMDSNPFISLSHVYDHSCPTPAGHR</sequence>
<accession>A0ABN7ECR9</accession>
<comment type="caution">
    <text evidence="1">The sequence shown here is derived from an EMBL/GenBank/DDBJ whole genome shotgun (WGS) entry which is preliminary data.</text>
</comment>
<name>A0ABN7ECR9_SPIIN</name>
<proteinExistence type="predicted"/>
<gene>
    <name evidence="1" type="ORF">SI7747_UN022050</name>
</gene>
<evidence type="ECO:0000313" key="2">
    <source>
        <dbReference type="Proteomes" id="UP001189122"/>
    </source>
</evidence>
<evidence type="ECO:0000313" key="1">
    <source>
        <dbReference type="EMBL" id="CAA6675708.1"/>
    </source>
</evidence>